<gene>
    <name evidence="1" type="ORF">ELY38_10145</name>
</gene>
<dbReference type="AlphaFoldDB" id="A0A3S0W4Z8"/>
<protein>
    <recommendedName>
        <fullName evidence="3">DNA-binding protein</fullName>
    </recommendedName>
</protein>
<comment type="caution">
    <text evidence="1">The sequence shown here is derived from an EMBL/GenBank/DDBJ whole genome shotgun (WGS) entry which is preliminary data.</text>
</comment>
<evidence type="ECO:0000313" key="2">
    <source>
        <dbReference type="Proteomes" id="UP000287023"/>
    </source>
</evidence>
<accession>A0A3S0W4Z8</accession>
<dbReference type="OrthoDB" id="8537306at2"/>
<dbReference type="RefSeq" id="WP_127061900.1">
    <property type="nucleotide sequence ID" value="NZ_RZHF01000014.1"/>
</dbReference>
<reference evidence="1 2" key="1">
    <citation type="submission" date="2018-12" db="EMBL/GenBank/DDBJ databases">
        <title>three novel Halomonas strain isolated from plants.</title>
        <authorList>
            <person name="Sun C."/>
        </authorList>
    </citation>
    <scope>NUCLEOTIDE SEQUENCE [LARGE SCALE GENOMIC DNA]</scope>
    <source>
        <strain evidence="1 2">JCM 18142</strain>
    </source>
</reference>
<evidence type="ECO:0008006" key="3">
    <source>
        <dbReference type="Google" id="ProtNLM"/>
    </source>
</evidence>
<evidence type="ECO:0000313" key="1">
    <source>
        <dbReference type="EMBL" id="RUR31802.1"/>
    </source>
</evidence>
<keyword evidence="2" id="KW-1185">Reference proteome</keyword>
<dbReference type="Proteomes" id="UP000287023">
    <property type="component" value="Unassembled WGS sequence"/>
</dbReference>
<organism evidence="1 2">
    <name type="scientific">Vreelandella nanhaiensis</name>
    <dbReference type="NCBI Taxonomy" id="1258546"/>
    <lineage>
        <taxon>Bacteria</taxon>
        <taxon>Pseudomonadati</taxon>
        <taxon>Pseudomonadota</taxon>
        <taxon>Gammaproteobacteria</taxon>
        <taxon>Oceanospirillales</taxon>
        <taxon>Halomonadaceae</taxon>
        <taxon>Vreelandella</taxon>
    </lineage>
</organism>
<proteinExistence type="predicted"/>
<dbReference type="EMBL" id="RZHF01000014">
    <property type="protein sequence ID" value="RUR31802.1"/>
    <property type="molecule type" value="Genomic_DNA"/>
</dbReference>
<name>A0A3S0W4Z8_9GAMM</name>
<sequence>MTKKKSEDILDNAFRLYHQGYSPELIELPESAVFPSLIPAAPSTARKSRVTGLLLGEPGPRFVRRGRNVRYRLSDVLAWLSKVDPQRSTAEAFMAKQSLEASLNLSSE</sequence>